<proteinExistence type="predicted"/>
<keyword evidence="1" id="KW-1133">Transmembrane helix</keyword>
<protein>
    <submittedName>
        <fullName evidence="4">Probable E3 ubiquitin-protein ligase HERC1 (HEC T domain and RCC1-like domain-containing protein 1) (HECT-type E3 ubiquitin transferase HERC1) (p532) (p619)</fullName>
    </submittedName>
</protein>
<dbReference type="GO" id="GO:0016740">
    <property type="term" value="F:transferase activity"/>
    <property type="evidence" value="ECO:0007669"/>
    <property type="project" value="UniProtKB-KW"/>
</dbReference>
<reference evidence="4 5" key="2">
    <citation type="submission" date="2024-05" db="EMBL/GenBank/DDBJ databases">
        <authorList>
            <person name="Chen Y."/>
            <person name="Shah S."/>
            <person name="Dougan E. K."/>
            <person name="Thang M."/>
            <person name="Chan C."/>
        </authorList>
    </citation>
    <scope>NUCLEOTIDE SEQUENCE [LARGE SCALE GENOMIC DNA]</scope>
</reference>
<dbReference type="OrthoDB" id="408734at2759"/>
<dbReference type="AlphaFoldDB" id="A0A9P1D6X6"/>
<comment type="caution">
    <text evidence="3">The sequence shown here is derived from an EMBL/GenBank/DDBJ whole genome shotgun (WGS) entry which is preliminary data.</text>
</comment>
<dbReference type="EMBL" id="CAMXCT030003358">
    <property type="protein sequence ID" value="CAL4791377.1"/>
    <property type="molecule type" value="Genomic_DNA"/>
</dbReference>
<evidence type="ECO:0000313" key="4">
    <source>
        <dbReference type="EMBL" id="CAL4791377.1"/>
    </source>
</evidence>
<evidence type="ECO:0000313" key="3">
    <source>
        <dbReference type="EMBL" id="CAI4004065.1"/>
    </source>
</evidence>
<keyword evidence="4" id="KW-0808">Transferase</keyword>
<feature type="chain" id="PRO_5043271218" evidence="2">
    <location>
        <begin position="18"/>
        <end position="913"/>
    </location>
</feature>
<gene>
    <name evidence="3" type="ORF">C1SCF055_LOCUS29882</name>
</gene>
<evidence type="ECO:0000313" key="5">
    <source>
        <dbReference type="Proteomes" id="UP001152797"/>
    </source>
</evidence>
<keyword evidence="2" id="KW-0732">Signal</keyword>
<dbReference type="Proteomes" id="UP001152797">
    <property type="component" value="Unassembled WGS sequence"/>
</dbReference>
<reference evidence="3" key="1">
    <citation type="submission" date="2022-10" db="EMBL/GenBank/DDBJ databases">
        <authorList>
            <person name="Chen Y."/>
            <person name="Dougan E. K."/>
            <person name="Chan C."/>
            <person name="Rhodes N."/>
            <person name="Thang M."/>
        </authorList>
    </citation>
    <scope>NUCLEOTIDE SEQUENCE</scope>
</reference>
<feature type="transmembrane region" description="Helical" evidence="1">
    <location>
        <begin position="111"/>
        <end position="133"/>
    </location>
</feature>
<accession>A0A9P1D6X6</accession>
<keyword evidence="1" id="KW-0812">Transmembrane</keyword>
<organism evidence="3">
    <name type="scientific">Cladocopium goreaui</name>
    <dbReference type="NCBI Taxonomy" id="2562237"/>
    <lineage>
        <taxon>Eukaryota</taxon>
        <taxon>Sar</taxon>
        <taxon>Alveolata</taxon>
        <taxon>Dinophyceae</taxon>
        <taxon>Suessiales</taxon>
        <taxon>Symbiodiniaceae</taxon>
        <taxon>Cladocopium</taxon>
    </lineage>
</organism>
<evidence type="ECO:0000256" key="1">
    <source>
        <dbReference type="SAM" id="Phobius"/>
    </source>
</evidence>
<dbReference type="InterPro" id="IPR051553">
    <property type="entry name" value="Ran_GTPase-activating"/>
</dbReference>
<sequence>MLVAGLLLLASLSFCDLLNTMAFSEEITVARAAASAGEPGRGSYISFLSSLTAVQFLQKLVLMLFQIVIAASVQMRQEAVGVLEPNCGYLVGSDDLDGTSCPNFWHAPVDVLAIVVLMFGFLLCFVLVLLVPFRRFMASPAARWVTVSLFRHSLRRPMLWPSKLPEVLKLPLWAWPISSLMTSLGVWNEAQAEIEQTAGRLEWLDPLPREEEKSSEGPEAPGANFDLASQRAMANSTTWLCAFAWLPMPLAGPVMFTATMYLNRSRVLTFGRVEDSDAKTSSCADNLFSRDSASLRYQLQEAPLPIQVVKWICSFLMFIFMLLIQLAPGPRLVERVHSISLFMALGLAGVPAQHSPAPRSQEPRSHRLSVSSFDHIMGDAMGIARDANESNQEAQEAATDGLPTPQAKWLRRAEISLDVSLLSGRSCRLSMACNATVMDVLRKSREALNVDVSRLYWLQQPLQRSHKLCDVGLEDGAQLTAVAADVQIISSLEALAAGANAWPLSCCNEAPDGSFLAIRTDGQVLAWGGLACSESFRKELTDFCEIRATVGAFAVLRPDGSVCTWGKAGYGADRSKVKPLLEADVCAIYATSKSFAALKRDGSVVSWGGPRFENFGGDSSRVQEQLQEVREIKATHSAFAALKADGSVVCWGNSCEGGDCSRVAEQLKDVRQVCAAQRAFCALRADGSTVSWGVVAEGGGSYMVQEQLHSVVELSASSSAFSALRSDGQVVSWGDFLAGGRTCEEATGVVKVVGNDCAFAGLRHNGSVVTWGDAKGGGDSIAISAELIDIKEIRPFFQCFVALRKDHSAILWGRGKAPQIFRDVVSVAVTKFGVAALNCDGSVQGSDDEWQGVLFDTVKDQLNEQVLDLHVTAGAFAAVKVDGQVITWGGPRYGGDSTSVRDMLDPEGTNQLA</sequence>
<name>A0A9P1D6X6_9DINO</name>
<keyword evidence="5" id="KW-1185">Reference proteome</keyword>
<feature type="transmembrane region" description="Helical" evidence="1">
    <location>
        <begin position="239"/>
        <end position="262"/>
    </location>
</feature>
<dbReference type="SUPFAM" id="SSF50985">
    <property type="entry name" value="RCC1/BLIP-II"/>
    <property type="match status" value="2"/>
</dbReference>
<dbReference type="EMBL" id="CAMXCT020003358">
    <property type="protein sequence ID" value="CAL1157440.1"/>
    <property type="molecule type" value="Genomic_DNA"/>
</dbReference>
<dbReference type="PANTHER" id="PTHR45982:SF1">
    <property type="entry name" value="REGULATOR OF CHROMOSOME CONDENSATION"/>
    <property type="match status" value="1"/>
</dbReference>
<evidence type="ECO:0000256" key="2">
    <source>
        <dbReference type="SAM" id="SignalP"/>
    </source>
</evidence>
<dbReference type="Gene3D" id="2.130.10.30">
    <property type="entry name" value="Regulator of chromosome condensation 1/beta-lactamase-inhibitor protein II"/>
    <property type="match status" value="3"/>
</dbReference>
<dbReference type="InterPro" id="IPR009091">
    <property type="entry name" value="RCC1/BLIP-II"/>
</dbReference>
<dbReference type="PANTHER" id="PTHR45982">
    <property type="entry name" value="REGULATOR OF CHROMOSOME CONDENSATION"/>
    <property type="match status" value="1"/>
</dbReference>
<keyword evidence="1" id="KW-0472">Membrane</keyword>
<dbReference type="EMBL" id="CAMXCT010003358">
    <property type="protein sequence ID" value="CAI4004065.1"/>
    <property type="molecule type" value="Genomic_DNA"/>
</dbReference>
<feature type="signal peptide" evidence="2">
    <location>
        <begin position="1"/>
        <end position="17"/>
    </location>
</feature>